<feature type="transmembrane region" description="Helical" evidence="11">
    <location>
        <begin position="233"/>
        <end position="258"/>
    </location>
</feature>
<evidence type="ECO:0000256" key="1">
    <source>
        <dbReference type="ARBA" id="ARBA00004651"/>
    </source>
</evidence>
<feature type="transmembrane region" description="Helical" evidence="11">
    <location>
        <begin position="138"/>
        <end position="162"/>
    </location>
</feature>
<feature type="transmembrane region" description="Helical" evidence="11">
    <location>
        <begin position="56"/>
        <end position="75"/>
    </location>
</feature>
<evidence type="ECO:0000256" key="2">
    <source>
        <dbReference type="ARBA" id="ARBA00022448"/>
    </source>
</evidence>
<proteinExistence type="predicted"/>
<accession>A0ABY1ZR71</accession>
<gene>
    <name evidence="12" type="ORF">EZI54_01350</name>
</gene>
<keyword evidence="13" id="KW-1185">Reference proteome</keyword>
<comment type="subcellular location">
    <subcellularLocation>
        <location evidence="1">Cell membrane</location>
        <topology evidence="1">Multi-pass membrane protein</topology>
    </subcellularLocation>
</comment>
<dbReference type="EMBL" id="SJDL01000001">
    <property type="protein sequence ID" value="TBW59625.1"/>
    <property type="molecule type" value="Genomic_DNA"/>
</dbReference>
<keyword evidence="4" id="KW-0633">Potassium transport</keyword>
<evidence type="ECO:0000313" key="13">
    <source>
        <dbReference type="Proteomes" id="UP000313645"/>
    </source>
</evidence>
<feature type="transmembrane region" description="Helical" evidence="11">
    <location>
        <begin position="293"/>
        <end position="316"/>
    </location>
</feature>
<organism evidence="12 13">
    <name type="scientific">Marinobacter halodurans</name>
    <dbReference type="NCBI Taxonomy" id="2528979"/>
    <lineage>
        <taxon>Bacteria</taxon>
        <taxon>Pseudomonadati</taxon>
        <taxon>Pseudomonadota</taxon>
        <taxon>Gammaproteobacteria</taxon>
        <taxon>Pseudomonadales</taxon>
        <taxon>Marinobacteraceae</taxon>
        <taxon>Marinobacter</taxon>
    </lineage>
</organism>
<feature type="transmembrane region" description="Helical" evidence="11">
    <location>
        <begin position="202"/>
        <end position="221"/>
    </location>
</feature>
<keyword evidence="8" id="KW-0406">Ion transport</keyword>
<feature type="transmembrane region" description="Helical" evidence="11">
    <location>
        <begin position="361"/>
        <end position="381"/>
    </location>
</feature>
<feature type="region of interest" description="Disordered" evidence="10">
    <location>
        <begin position="1"/>
        <end position="21"/>
    </location>
</feature>
<evidence type="ECO:0000313" key="12">
    <source>
        <dbReference type="EMBL" id="TBW59625.1"/>
    </source>
</evidence>
<feature type="transmembrane region" description="Helical" evidence="11">
    <location>
        <begin position="417"/>
        <end position="438"/>
    </location>
</feature>
<dbReference type="NCBIfam" id="TIGR00933">
    <property type="entry name" value="2a38"/>
    <property type="match status" value="1"/>
</dbReference>
<reference evidence="12 13" key="1">
    <citation type="submission" date="2019-02" db="EMBL/GenBank/DDBJ databases">
        <title>Marinobacter halodurans sp. nov., a marine bacterium isolated from sea tidal flat.</title>
        <authorList>
            <person name="Yoo Y."/>
            <person name="Lee D.W."/>
            <person name="Kim B.S."/>
            <person name="Kim J.-J."/>
        </authorList>
    </citation>
    <scope>NUCLEOTIDE SEQUENCE [LARGE SCALE GENOMIC DNA]</scope>
    <source>
        <strain evidence="12 13">YJ-S3-2</strain>
    </source>
</reference>
<evidence type="ECO:0000256" key="5">
    <source>
        <dbReference type="ARBA" id="ARBA00022692"/>
    </source>
</evidence>
<sequence length="455" mass="48671">MTNWLPSYLPRHPKSERTGPHRINPPRLLLESFLTLIVLGALLLKLPMATQAPISWLDAAFTATSAMTVTGLVVVDTGTQFTLFGQLVILVLIQLGGLGLMTFAVLTAAALGFKLGLKHQIVAQEAFNEISFETTRRAATTIAVFALGVEAVGVIVLSSFFVPEMGWSEGGYHALFYTISAFNNAGFALSADSLSQYVSDPGVSLTVTGLFIVGGLGYIVMREIFEKRRLSALSAYAKIILLTTLVLNVTATLLFLVLEYSNPQTLGALHGFADKLLAAWFQGTTPRTAGFNTLDVASFTSATSVMMLLLMFIGGAPNSTASGIKLSTFVILIAATRSFLRGNINVTLFRRSLTRETVVKALAITTIAMATIFVGVFLLSATTNTDFLDIAFEVVSAFGTVGLSRGATGELDAVGKLTIMSIMLIGRVGPLTLGYILAIRRKSRLRYATAEFPVG</sequence>
<dbReference type="PANTHER" id="PTHR32024:SF1">
    <property type="entry name" value="KTR SYSTEM POTASSIUM UPTAKE PROTEIN B"/>
    <property type="match status" value="1"/>
</dbReference>
<keyword evidence="6" id="KW-0630">Potassium</keyword>
<dbReference type="Proteomes" id="UP000313645">
    <property type="component" value="Unassembled WGS sequence"/>
</dbReference>
<evidence type="ECO:0000256" key="9">
    <source>
        <dbReference type="ARBA" id="ARBA00023136"/>
    </source>
</evidence>
<evidence type="ECO:0000256" key="4">
    <source>
        <dbReference type="ARBA" id="ARBA00022538"/>
    </source>
</evidence>
<dbReference type="InterPro" id="IPR004772">
    <property type="entry name" value="TrkH"/>
</dbReference>
<keyword evidence="3" id="KW-1003">Cell membrane</keyword>
<evidence type="ECO:0000256" key="8">
    <source>
        <dbReference type="ARBA" id="ARBA00023065"/>
    </source>
</evidence>
<comment type="caution">
    <text evidence="12">The sequence shown here is derived from an EMBL/GenBank/DDBJ whole genome shotgun (WGS) entry which is preliminary data.</text>
</comment>
<keyword evidence="9 11" id="KW-0472">Membrane</keyword>
<keyword evidence="2" id="KW-0813">Transport</keyword>
<evidence type="ECO:0000256" key="6">
    <source>
        <dbReference type="ARBA" id="ARBA00022958"/>
    </source>
</evidence>
<evidence type="ECO:0000256" key="10">
    <source>
        <dbReference type="SAM" id="MobiDB-lite"/>
    </source>
</evidence>
<dbReference type="Pfam" id="PF02386">
    <property type="entry name" value="TrkH"/>
    <property type="match status" value="2"/>
</dbReference>
<evidence type="ECO:0000256" key="11">
    <source>
        <dbReference type="SAM" id="Phobius"/>
    </source>
</evidence>
<dbReference type="PANTHER" id="PTHR32024">
    <property type="entry name" value="TRK SYSTEM POTASSIUM UPTAKE PROTEIN TRKG-RELATED"/>
    <property type="match status" value="1"/>
</dbReference>
<dbReference type="InterPro" id="IPR003445">
    <property type="entry name" value="Cat_transpt"/>
</dbReference>
<name>A0ABY1ZR71_9GAMM</name>
<evidence type="ECO:0000256" key="7">
    <source>
        <dbReference type="ARBA" id="ARBA00022989"/>
    </source>
</evidence>
<protein>
    <submittedName>
        <fullName evidence="12">Ktr system potassium transporter B</fullName>
    </submittedName>
</protein>
<feature type="transmembrane region" description="Helical" evidence="11">
    <location>
        <begin position="87"/>
        <end position="117"/>
    </location>
</feature>
<dbReference type="RefSeq" id="WP_131478245.1">
    <property type="nucleotide sequence ID" value="NZ_SJDL01000001.1"/>
</dbReference>
<keyword evidence="7 11" id="KW-1133">Transmembrane helix</keyword>
<feature type="transmembrane region" description="Helical" evidence="11">
    <location>
        <begin position="28"/>
        <end position="44"/>
    </location>
</feature>
<evidence type="ECO:0000256" key="3">
    <source>
        <dbReference type="ARBA" id="ARBA00022475"/>
    </source>
</evidence>
<keyword evidence="5 11" id="KW-0812">Transmembrane</keyword>